<dbReference type="Gene3D" id="1.10.443.10">
    <property type="entry name" value="Intergrase catalytic core"/>
    <property type="match status" value="1"/>
</dbReference>
<keyword evidence="2" id="KW-0233">DNA recombination</keyword>
<proteinExistence type="predicted"/>
<evidence type="ECO:0000256" key="3">
    <source>
        <dbReference type="SAM" id="MobiDB-lite"/>
    </source>
</evidence>
<sequence>MEVDWGGTDSEVEIAQAIPAGASTELVEPKQEKTEGLTEDPDARTAEVAQPKAETTAALPKSEEVIPTKVEESVDVPSATETPGGAPAAEGVPNAPPTPGDAKGIEYLPPKDQEMITEGDLPRPRRRKVKFGDAHLHLLKAAADADAANWACLQEAIQQAPAASQVKSEFVERLNRLAEARLKSKTEAEAKAEERAQRVKHYTEAETDYRAGLNDQMLRLELANPVLDKALHDAAQKDLRTFRADLQNEARREGNWNKRAPDTASRKKIKKQRKREGQGHTKDDAERDRNHAIAYSQSTAASYQSQWGWWSLFCKRRGEDPVRYVPAYSRQEEQLVIDFLVHCASNEAKAPGTIKLRLSAIRSMHLTLGYYPDLLMHMPRIPLALAGLRRRFGTKERRMPVTPDMLKWLGDHLQYGRAEEASLLWGALTLGFFFLLRASEYLDVGYQDPRKGLRGSDVTLKLNGNAVTLNRISEVDEVTLLVRGSKTDIYNRGQVRNHYRTAEKVCVVKSVRAAKGLGLPEGDLGAHSLRFGGASALWAQYQDTSLVKRWGRWASDSFQTYIWEARETAKGVAQKMITADLTPN</sequence>
<gene>
    <name evidence="4" type="ORF">SCF082_LOCUS668</name>
</gene>
<feature type="compositionally biased region" description="Basic and acidic residues" evidence="3">
    <location>
        <begin position="61"/>
        <end position="72"/>
    </location>
</feature>
<comment type="caution">
    <text evidence="4">The sequence shown here is derived from an EMBL/GenBank/DDBJ whole genome shotgun (WGS) entry which is preliminary data.</text>
</comment>
<feature type="compositionally biased region" description="Basic and acidic residues" evidence="3">
    <location>
        <begin position="27"/>
        <end position="45"/>
    </location>
</feature>
<dbReference type="SUPFAM" id="SSF47823">
    <property type="entry name" value="lambda integrase-like, N-terminal domain"/>
    <property type="match status" value="1"/>
</dbReference>
<feature type="region of interest" description="Disordered" evidence="3">
    <location>
        <begin position="250"/>
        <end position="289"/>
    </location>
</feature>
<protein>
    <recommendedName>
        <fullName evidence="6">Tyr recombinase domain-containing protein</fullName>
    </recommendedName>
</protein>
<evidence type="ECO:0000256" key="1">
    <source>
        <dbReference type="ARBA" id="ARBA00023125"/>
    </source>
</evidence>
<feature type="region of interest" description="Disordered" evidence="3">
    <location>
        <begin position="1"/>
        <end position="107"/>
    </location>
</feature>
<dbReference type="InterPro" id="IPR052925">
    <property type="entry name" value="Phage_Integrase-like_Recomb"/>
</dbReference>
<evidence type="ECO:0000313" key="4">
    <source>
        <dbReference type="EMBL" id="CAK8986706.1"/>
    </source>
</evidence>
<feature type="compositionally biased region" description="Basic and acidic residues" evidence="3">
    <location>
        <begin position="250"/>
        <end position="265"/>
    </location>
</feature>
<dbReference type="EMBL" id="CAXAMM010000260">
    <property type="protein sequence ID" value="CAK8986706.1"/>
    <property type="molecule type" value="Genomic_DNA"/>
</dbReference>
<evidence type="ECO:0000256" key="2">
    <source>
        <dbReference type="ARBA" id="ARBA00023172"/>
    </source>
</evidence>
<dbReference type="SUPFAM" id="SSF56349">
    <property type="entry name" value="DNA breaking-rejoining enzymes"/>
    <property type="match status" value="1"/>
</dbReference>
<reference evidence="4 5" key="1">
    <citation type="submission" date="2024-02" db="EMBL/GenBank/DDBJ databases">
        <authorList>
            <person name="Chen Y."/>
            <person name="Shah S."/>
            <person name="Dougan E. K."/>
            <person name="Thang M."/>
            <person name="Chan C."/>
        </authorList>
    </citation>
    <scope>NUCLEOTIDE SEQUENCE [LARGE SCALE GENOMIC DNA]</scope>
</reference>
<keyword evidence="5" id="KW-1185">Reference proteome</keyword>
<dbReference type="PANTHER" id="PTHR34605">
    <property type="entry name" value="PHAGE_INTEGRASE DOMAIN-CONTAINING PROTEIN"/>
    <property type="match status" value="1"/>
</dbReference>
<dbReference type="InterPro" id="IPR010998">
    <property type="entry name" value="Integrase_recombinase_N"/>
</dbReference>
<evidence type="ECO:0000313" key="5">
    <source>
        <dbReference type="Proteomes" id="UP001642464"/>
    </source>
</evidence>
<dbReference type="InterPro" id="IPR011010">
    <property type="entry name" value="DNA_brk_join_enz"/>
</dbReference>
<keyword evidence="1" id="KW-0238">DNA-binding</keyword>
<accession>A0ABP0HB34</accession>
<feature type="compositionally biased region" description="Basic and acidic residues" evidence="3">
    <location>
        <begin position="275"/>
        <end position="289"/>
    </location>
</feature>
<dbReference type="Gene3D" id="1.10.150.130">
    <property type="match status" value="1"/>
</dbReference>
<dbReference type="PANTHER" id="PTHR34605:SF3">
    <property type="entry name" value="P CELL-TYPE AGGLUTINATION PROTEIN MAP4-LIKE-RELATED"/>
    <property type="match status" value="1"/>
</dbReference>
<dbReference type="Proteomes" id="UP001642464">
    <property type="component" value="Unassembled WGS sequence"/>
</dbReference>
<dbReference type="InterPro" id="IPR013762">
    <property type="entry name" value="Integrase-like_cat_sf"/>
</dbReference>
<organism evidence="4 5">
    <name type="scientific">Durusdinium trenchii</name>
    <dbReference type="NCBI Taxonomy" id="1381693"/>
    <lineage>
        <taxon>Eukaryota</taxon>
        <taxon>Sar</taxon>
        <taxon>Alveolata</taxon>
        <taxon>Dinophyceae</taxon>
        <taxon>Suessiales</taxon>
        <taxon>Symbiodiniaceae</taxon>
        <taxon>Durusdinium</taxon>
    </lineage>
</organism>
<evidence type="ECO:0008006" key="6">
    <source>
        <dbReference type="Google" id="ProtNLM"/>
    </source>
</evidence>
<name>A0ABP0HB34_9DINO</name>